<accession>A0A849SPB1</accession>
<sequence length="930" mass="100289">MALPLSLAIALLVAGAMPTGAHAAADARPAPAGRGLESVARHTDSLYEAGAHEQVLTLLAPHLRSARAGRDSIAVLWLLRREGQLRIRRGDVTLGAAAIDEAVQLAERLRDTLTLVNALRWKDFALQQQGRISQARPVAERMQRLARSIGDRVHDARAHISFGWYAVIDGDFRRARDEYARAADSLAALDEPNGEILARLGLGRSEFGLGNYRAARSSNLRALELSRIHVQSAYIAHALGNLAMIETTGGDLSLAAEYQRASYETYRRLGLFSQAAYPGADLASSLATLGRSNEALALLDTLLTACRDNGLRPQIPMVLSQIGRVRAEQGRLREAATAFSAAMDEPSAQIDVRAIAVTRLGMTFLAMNQPDSARALIARHLNSFEGKIGIAFLAWQHLVLAEAEYRLGHAAACRRWSERALTGGRTIAEGFVIANALTMLARVERDRGHTVAALALLDSAVTSWESGRSRSSAAEWRETLAIESRTLASEWLALTIVGESGSAARRTELAFDRLQRFKARTLIERTFGPRPSRRADRAGLQPVKLATLQLETLAPGELLLDFFIAADHAWLFAVTRDSCRLVTLPPRGLWRQLALARDVISQPAGEVRLDSLATRRVLATLGARLLDPVRDLLATQSRVFVIGDDALHLVPVGALMVDLGTGPEPLLAQREVSVLPAASLLADLRRIARGRTQVRQRGVVALGARDSSLRLAGARSELAWIGAHLNQARVLGRGGVVADLAGTAIVHFAGHTQPDDLRPWQTRLPGLRGADGEMLTAGEIAKLSLDADLVVLASCASVGNRVRSGEGVAGLASAFLAAGSPAVVASLWPVDDQATSRIVRRFYERLTLGDDAGRALARAQRSVRADPRTVHPFYWSGFVLLGDAALGVPVRMHPLLPNRVAAYAGGVSALLSLLLAWTSRDRRRLSGIPV</sequence>
<gene>
    <name evidence="4" type="ORF">HOP12_03570</name>
</gene>
<reference evidence="4 5" key="1">
    <citation type="submission" date="2020-04" db="EMBL/GenBank/DDBJ databases">
        <title>Metagenomic profiling of ammonia- and methane-oxidizing microorganisms in a Dutch drinking water treatment plant.</title>
        <authorList>
            <person name="Poghosyan L."/>
            <person name="Leucker S."/>
        </authorList>
    </citation>
    <scope>NUCLEOTIDE SEQUENCE [LARGE SCALE GENOMIC DNA]</scope>
    <source>
        <strain evidence="4">S-RSF-IL-03</strain>
    </source>
</reference>
<feature type="signal peptide" evidence="2">
    <location>
        <begin position="1"/>
        <end position="23"/>
    </location>
</feature>
<dbReference type="Proteomes" id="UP000580839">
    <property type="component" value="Unassembled WGS sequence"/>
</dbReference>
<dbReference type="PANTHER" id="PTHR10098:SF108">
    <property type="entry name" value="TETRATRICOPEPTIDE REPEAT PROTEIN 28"/>
    <property type="match status" value="1"/>
</dbReference>
<feature type="chain" id="PRO_5032529159" evidence="2">
    <location>
        <begin position="24"/>
        <end position="930"/>
    </location>
</feature>
<comment type="caution">
    <text evidence="4">The sequence shown here is derived from an EMBL/GenBank/DDBJ whole genome shotgun (WGS) entry which is preliminary data.</text>
</comment>
<evidence type="ECO:0000256" key="2">
    <source>
        <dbReference type="SAM" id="SignalP"/>
    </source>
</evidence>
<protein>
    <submittedName>
        <fullName evidence="4">CHAT domain-containing protein</fullName>
    </submittedName>
</protein>
<name>A0A849SPB1_UNCEI</name>
<dbReference type="SUPFAM" id="SSF48452">
    <property type="entry name" value="TPR-like"/>
    <property type="match status" value="3"/>
</dbReference>
<dbReference type="InterPro" id="IPR011990">
    <property type="entry name" value="TPR-like_helical_dom_sf"/>
</dbReference>
<keyword evidence="1" id="KW-0812">Transmembrane</keyword>
<evidence type="ECO:0000256" key="1">
    <source>
        <dbReference type="SAM" id="Phobius"/>
    </source>
</evidence>
<keyword evidence="1" id="KW-1133">Transmembrane helix</keyword>
<evidence type="ECO:0000313" key="4">
    <source>
        <dbReference type="EMBL" id="NOT33230.1"/>
    </source>
</evidence>
<dbReference type="PANTHER" id="PTHR10098">
    <property type="entry name" value="RAPSYN-RELATED"/>
    <property type="match status" value="1"/>
</dbReference>
<keyword evidence="2" id="KW-0732">Signal</keyword>
<evidence type="ECO:0000313" key="5">
    <source>
        <dbReference type="Proteomes" id="UP000580839"/>
    </source>
</evidence>
<keyword evidence="1" id="KW-0472">Membrane</keyword>
<dbReference type="InterPro" id="IPR024983">
    <property type="entry name" value="CHAT_dom"/>
</dbReference>
<feature type="domain" description="CHAT" evidence="3">
    <location>
        <begin position="616"/>
        <end position="883"/>
    </location>
</feature>
<dbReference type="EMBL" id="JABFRW010000033">
    <property type="protein sequence ID" value="NOT33230.1"/>
    <property type="molecule type" value="Genomic_DNA"/>
</dbReference>
<evidence type="ECO:0000259" key="3">
    <source>
        <dbReference type="Pfam" id="PF12770"/>
    </source>
</evidence>
<dbReference type="Pfam" id="PF12770">
    <property type="entry name" value="CHAT"/>
    <property type="match status" value="1"/>
</dbReference>
<dbReference type="AlphaFoldDB" id="A0A849SPB1"/>
<feature type="transmembrane region" description="Helical" evidence="1">
    <location>
        <begin position="900"/>
        <end position="917"/>
    </location>
</feature>
<organism evidence="4 5">
    <name type="scientific">Eiseniibacteriota bacterium</name>
    <dbReference type="NCBI Taxonomy" id="2212470"/>
    <lineage>
        <taxon>Bacteria</taxon>
        <taxon>Candidatus Eiseniibacteriota</taxon>
    </lineage>
</organism>
<dbReference type="Gene3D" id="1.25.40.10">
    <property type="entry name" value="Tetratricopeptide repeat domain"/>
    <property type="match status" value="2"/>
</dbReference>
<proteinExistence type="predicted"/>